<evidence type="ECO:0000313" key="5">
    <source>
        <dbReference type="EMBL" id="THU60894.1"/>
    </source>
</evidence>
<dbReference type="InterPro" id="IPR048280">
    <property type="entry name" value="COX6B-like"/>
</dbReference>
<dbReference type="Gene3D" id="1.10.10.140">
    <property type="entry name" value="Cytochrome c oxidase, subunit VIb"/>
    <property type="match status" value="1"/>
</dbReference>
<keyword evidence="3" id="KW-1015">Disulfide bond</keyword>
<evidence type="ECO:0000256" key="1">
    <source>
        <dbReference type="ARBA" id="ARBA00004173"/>
    </source>
</evidence>
<feature type="region of interest" description="Disordered" evidence="4">
    <location>
        <begin position="75"/>
        <end position="163"/>
    </location>
</feature>
<gene>
    <name evidence="5" type="ORF">C4D60_Mb07t17540</name>
</gene>
<evidence type="ECO:0008006" key="7">
    <source>
        <dbReference type="Google" id="ProtNLM"/>
    </source>
</evidence>
<feature type="compositionally biased region" description="Polar residues" evidence="4">
    <location>
        <begin position="81"/>
        <end position="103"/>
    </location>
</feature>
<dbReference type="STRING" id="52838.A0A4S8JHZ7"/>
<dbReference type="PANTHER" id="PTHR46281:SF31">
    <property type="entry name" value="CYTOCHROME C OXIDASE SUBUNIT"/>
    <property type="match status" value="1"/>
</dbReference>
<dbReference type="PROSITE" id="PS51808">
    <property type="entry name" value="CHCH"/>
    <property type="match status" value="1"/>
</dbReference>
<dbReference type="SUPFAM" id="SSF47694">
    <property type="entry name" value="Cytochrome c oxidase subunit h"/>
    <property type="match status" value="1"/>
</dbReference>
<evidence type="ECO:0000256" key="4">
    <source>
        <dbReference type="SAM" id="MobiDB-lite"/>
    </source>
</evidence>
<comment type="subcellular location">
    <subcellularLocation>
        <location evidence="1">Mitochondrion</location>
    </subcellularLocation>
</comment>
<organism evidence="5 6">
    <name type="scientific">Musa balbisiana</name>
    <name type="common">Banana</name>
    <dbReference type="NCBI Taxonomy" id="52838"/>
    <lineage>
        <taxon>Eukaryota</taxon>
        <taxon>Viridiplantae</taxon>
        <taxon>Streptophyta</taxon>
        <taxon>Embryophyta</taxon>
        <taxon>Tracheophyta</taxon>
        <taxon>Spermatophyta</taxon>
        <taxon>Magnoliopsida</taxon>
        <taxon>Liliopsida</taxon>
        <taxon>Zingiberales</taxon>
        <taxon>Musaceae</taxon>
        <taxon>Musa</taxon>
    </lineage>
</organism>
<sequence length="239" mass="26717">MVWGGSRWTGPHQRPSNLVGSLESWRCFSNPPIKPAGVLTLISLSLALSLSRAPRVSWAVRRRLRVIESPVMADAVPEKTPTPSEQWSLQDKGQPDLSQTTVDETTKDENPPDGSSVEVSAQMDNQTPTSEVTEKSDEAPVAEEINETPEESETESQEAAEKKPVIKIETAPADFRFPTTNQTRHCFTRYIEYHRCIAAKGEGAPECDKFAKYYRSLCPSEWIERWNEQRGNGTFPGPL</sequence>
<dbReference type="Pfam" id="PF02297">
    <property type="entry name" value="COX6B"/>
    <property type="match status" value="1"/>
</dbReference>
<accession>A0A4S8JHZ7</accession>
<dbReference type="InterPro" id="IPR036549">
    <property type="entry name" value="CX6/COA6-like_sf"/>
</dbReference>
<feature type="compositionally biased region" description="Acidic residues" evidence="4">
    <location>
        <begin position="140"/>
        <end position="158"/>
    </location>
</feature>
<feature type="compositionally biased region" description="Polar residues" evidence="4">
    <location>
        <begin position="117"/>
        <end position="131"/>
    </location>
</feature>
<dbReference type="CDD" id="cd00926">
    <property type="entry name" value="Cyt_c_Oxidase_VIb"/>
    <property type="match status" value="1"/>
</dbReference>
<dbReference type="GO" id="GO:0005739">
    <property type="term" value="C:mitochondrion"/>
    <property type="evidence" value="ECO:0007669"/>
    <property type="project" value="UniProtKB-SubCell"/>
</dbReference>
<comment type="caution">
    <text evidence="5">The sequence shown here is derived from an EMBL/GenBank/DDBJ whole genome shotgun (WGS) entry which is preliminary data.</text>
</comment>
<name>A0A4S8JHZ7_MUSBA</name>
<evidence type="ECO:0000256" key="3">
    <source>
        <dbReference type="ARBA" id="ARBA00023157"/>
    </source>
</evidence>
<dbReference type="PANTHER" id="PTHR46281">
    <property type="entry name" value="CYTOCHROME C OXIDASE SUBUNIT 6B"/>
    <property type="match status" value="1"/>
</dbReference>
<reference evidence="5 6" key="1">
    <citation type="journal article" date="2019" name="Nat. Plants">
        <title>Genome sequencing of Musa balbisiana reveals subgenome evolution and function divergence in polyploid bananas.</title>
        <authorList>
            <person name="Yao X."/>
        </authorList>
    </citation>
    <scope>NUCLEOTIDE SEQUENCE [LARGE SCALE GENOMIC DNA]</scope>
    <source>
        <strain evidence="6">cv. DH-PKW</strain>
        <tissue evidence="5">Leaves</tissue>
    </source>
</reference>
<protein>
    <recommendedName>
        <fullName evidence="7">Cytochrome c oxidase subunit</fullName>
    </recommendedName>
</protein>
<keyword evidence="2" id="KW-0496">Mitochondrion</keyword>
<keyword evidence="6" id="KW-1185">Reference proteome</keyword>
<evidence type="ECO:0000313" key="6">
    <source>
        <dbReference type="Proteomes" id="UP000317650"/>
    </source>
</evidence>
<dbReference type="GO" id="GO:0045277">
    <property type="term" value="C:respiratory chain complex IV"/>
    <property type="evidence" value="ECO:0007669"/>
    <property type="project" value="InterPro"/>
</dbReference>
<evidence type="ECO:0000256" key="2">
    <source>
        <dbReference type="ARBA" id="ARBA00023128"/>
    </source>
</evidence>
<dbReference type="Proteomes" id="UP000317650">
    <property type="component" value="Chromosome 7"/>
</dbReference>
<proteinExistence type="predicted"/>
<dbReference type="EMBL" id="PYDT01000005">
    <property type="protein sequence ID" value="THU60894.1"/>
    <property type="molecule type" value="Genomic_DNA"/>
</dbReference>
<dbReference type="AlphaFoldDB" id="A0A4S8JHZ7"/>
<dbReference type="FunFam" id="1.10.10.140:FF:000001">
    <property type="entry name" value="Cytochrome c oxidase subunit 6B1"/>
    <property type="match status" value="1"/>
</dbReference>
<dbReference type="InterPro" id="IPR003213">
    <property type="entry name" value="Cyt_c_oxidase_su6B"/>
</dbReference>